<dbReference type="EMBL" id="KQ964270">
    <property type="protein sequence ID" value="KXJ86212.1"/>
    <property type="molecule type" value="Genomic_DNA"/>
</dbReference>
<feature type="region of interest" description="Disordered" evidence="5">
    <location>
        <begin position="125"/>
        <end position="160"/>
    </location>
</feature>
<protein>
    <recommendedName>
        <fullName evidence="4">Kinase</fullName>
        <ecNumber evidence="4">2.7.-.-</ecNumber>
    </recommendedName>
</protein>
<dbReference type="AlphaFoldDB" id="A0A136IMM0"/>
<dbReference type="OrthoDB" id="338650at2759"/>
<feature type="compositionally biased region" description="Basic and acidic residues" evidence="5">
    <location>
        <begin position="138"/>
        <end position="160"/>
    </location>
</feature>
<keyword evidence="2 4" id="KW-0808">Transferase</keyword>
<accession>A0A136IMM0</accession>
<organism evidence="6 7">
    <name type="scientific">Microdochium bolleyi</name>
    <dbReference type="NCBI Taxonomy" id="196109"/>
    <lineage>
        <taxon>Eukaryota</taxon>
        <taxon>Fungi</taxon>
        <taxon>Dikarya</taxon>
        <taxon>Ascomycota</taxon>
        <taxon>Pezizomycotina</taxon>
        <taxon>Sordariomycetes</taxon>
        <taxon>Xylariomycetidae</taxon>
        <taxon>Xylariales</taxon>
        <taxon>Microdochiaceae</taxon>
        <taxon>Microdochium</taxon>
    </lineage>
</organism>
<dbReference type="InParanoid" id="A0A136IMM0"/>
<dbReference type="GO" id="GO:0000824">
    <property type="term" value="F:inositol-1,4,5,6-tetrakisphosphate 3-kinase activity"/>
    <property type="evidence" value="ECO:0007669"/>
    <property type="project" value="TreeGrafter"/>
</dbReference>
<gene>
    <name evidence="6" type="ORF">Micbo1qcDRAFT_237139</name>
</gene>
<keyword evidence="3 4" id="KW-0418">Kinase</keyword>
<reference evidence="7" key="1">
    <citation type="submission" date="2016-02" db="EMBL/GenBank/DDBJ databases">
        <title>Draft genome sequence of Microdochium bolleyi, a fungal endophyte of beachgrass.</title>
        <authorList>
            <consortium name="DOE Joint Genome Institute"/>
            <person name="David A.S."/>
            <person name="May G."/>
            <person name="Haridas S."/>
            <person name="Lim J."/>
            <person name="Wang M."/>
            <person name="Labutti K."/>
            <person name="Lipzen A."/>
            <person name="Barry K."/>
            <person name="Grigoriev I.V."/>
        </authorList>
    </citation>
    <scope>NUCLEOTIDE SEQUENCE [LARGE SCALE GENOMIC DNA]</scope>
    <source>
        <strain evidence="7">J235TASD1</strain>
    </source>
</reference>
<dbReference type="GO" id="GO:0005634">
    <property type="term" value="C:nucleus"/>
    <property type="evidence" value="ECO:0007669"/>
    <property type="project" value="TreeGrafter"/>
</dbReference>
<comment type="similarity">
    <text evidence="1 4">Belongs to the inositol phosphokinase (IPK) family.</text>
</comment>
<dbReference type="Pfam" id="PF03770">
    <property type="entry name" value="IPK"/>
    <property type="match status" value="1"/>
</dbReference>
<dbReference type="SUPFAM" id="SSF56104">
    <property type="entry name" value="SAICAR synthase-like"/>
    <property type="match status" value="1"/>
</dbReference>
<evidence type="ECO:0000256" key="4">
    <source>
        <dbReference type="RuleBase" id="RU363090"/>
    </source>
</evidence>
<dbReference type="Proteomes" id="UP000070501">
    <property type="component" value="Unassembled WGS sequence"/>
</dbReference>
<dbReference type="GO" id="GO:0005737">
    <property type="term" value="C:cytoplasm"/>
    <property type="evidence" value="ECO:0007669"/>
    <property type="project" value="TreeGrafter"/>
</dbReference>
<evidence type="ECO:0000256" key="1">
    <source>
        <dbReference type="ARBA" id="ARBA00007374"/>
    </source>
</evidence>
<dbReference type="PANTHER" id="PTHR12400:SF103">
    <property type="entry name" value="INOSITOL POLYPHOSPHATE MULTIKINASE"/>
    <property type="match status" value="1"/>
</dbReference>
<dbReference type="PANTHER" id="PTHR12400">
    <property type="entry name" value="INOSITOL POLYPHOSPHATE KINASE"/>
    <property type="match status" value="1"/>
</dbReference>
<evidence type="ECO:0000313" key="6">
    <source>
        <dbReference type="EMBL" id="KXJ86212.1"/>
    </source>
</evidence>
<evidence type="ECO:0000256" key="5">
    <source>
        <dbReference type="SAM" id="MobiDB-lite"/>
    </source>
</evidence>
<dbReference type="GO" id="GO:0032958">
    <property type="term" value="P:inositol phosphate biosynthetic process"/>
    <property type="evidence" value="ECO:0007669"/>
    <property type="project" value="InterPro"/>
</dbReference>
<evidence type="ECO:0000256" key="3">
    <source>
        <dbReference type="ARBA" id="ARBA00022777"/>
    </source>
</evidence>
<sequence>MMSNTRDANGRSLSAKERDIPKQDDLVDYNFAVAGHAGTMCDADGELFIKPCTKAEVEFYESAHAKHPEFSEIMPLYIGTLILNEHTSEAQIHAQIPDLVEHADIPTAIKHEIQSHLHLENRAAYYPPPTETATPPEPKAEEAQKPADKGEWKPKEGKTRKIDTDRAVVLENASFGFKHPNIMDAKLGLRLWADDAPQAKKERFDKIAQETTHKNHGFRVAGMRTWKGSSDTKELDAQQYRIYDKDWGRLTVNDDNIIEKIGSFIFNKDAGIDVDLGKTVAGLFAEDLRRVQDVLERNESRMYSASLLFVFEGEGQALREAIAEAKRTNTVSQTKLEAAGSSSRIDSGIGMGEDERHTGQDYDYDDDEDEDLSTFPKIYSLRLIDFAHARFVPGQGPDENILFGVRGLLKIFEKLAE</sequence>
<proteinExistence type="inferred from homology"/>
<evidence type="ECO:0000313" key="7">
    <source>
        <dbReference type="Proteomes" id="UP000070501"/>
    </source>
</evidence>
<dbReference type="InterPro" id="IPR005522">
    <property type="entry name" value="IPK"/>
</dbReference>
<keyword evidence="7" id="KW-1185">Reference proteome</keyword>
<dbReference type="Gene3D" id="3.30.470.160">
    <property type="entry name" value="Inositol polyphosphate kinase"/>
    <property type="match status" value="1"/>
</dbReference>
<name>A0A136IMM0_9PEZI</name>
<dbReference type="GO" id="GO:0008440">
    <property type="term" value="F:inositol-1,4,5-trisphosphate 3-kinase activity"/>
    <property type="evidence" value="ECO:0007669"/>
    <property type="project" value="TreeGrafter"/>
</dbReference>
<dbReference type="GO" id="GO:0046854">
    <property type="term" value="P:phosphatidylinositol phosphate biosynthetic process"/>
    <property type="evidence" value="ECO:0007669"/>
    <property type="project" value="TreeGrafter"/>
</dbReference>
<dbReference type="STRING" id="196109.A0A136IMM0"/>
<evidence type="ECO:0000256" key="2">
    <source>
        <dbReference type="ARBA" id="ARBA00022679"/>
    </source>
</evidence>
<dbReference type="InterPro" id="IPR038286">
    <property type="entry name" value="IPK_sf"/>
</dbReference>
<dbReference type="FunCoup" id="A0A136IMM0">
    <property type="interactions" value="58"/>
</dbReference>
<feature type="region of interest" description="Disordered" evidence="5">
    <location>
        <begin position="343"/>
        <end position="368"/>
    </location>
</feature>
<dbReference type="EC" id="2.7.-.-" evidence="4"/>